<dbReference type="AlphaFoldDB" id="A0AAD8JDK5"/>
<evidence type="ECO:0000259" key="7">
    <source>
        <dbReference type="Pfam" id="PF00933"/>
    </source>
</evidence>
<dbReference type="InterPro" id="IPR001764">
    <property type="entry name" value="Glyco_hydro_3_N"/>
</dbReference>
<dbReference type="Pfam" id="PF00933">
    <property type="entry name" value="Glyco_hydro_3"/>
    <property type="match status" value="1"/>
</dbReference>
<dbReference type="EMBL" id="JAUIZM010000001">
    <property type="protein sequence ID" value="KAK1401843.1"/>
    <property type="molecule type" value="Genomic_DNA"/>
</dbReference>
<dbReference type="EC" id="3.2.1.21" evidence="3"/>
<gene>
    <name evidence="8" type="ORF">POM88_001448</name>
</gene>
<dbReference type="Proteomes" id="UP001237642">
    <property type="component" value="Unassembled WGS sequence"/>
</dbReference>
<feature type="domain" description="Glycoside hydrolase family 3 N-terminal" evidence="7">
    <location>
        <begin position="91"/>
        <end position="157"/>
    </location>
</feature>
<dbReference type="GO" id="GO:0008422">
    <property type="term" value="F:beta-glucosidase activity"/>
    <property type="evidence" value="ECO:0007669"/>
    <property type="project" value="UniProtKB-EC"/>
</dbReference>
<dbReference type="PANTHER" id="PTHR30620">
    <property type="entry name" value="PERIPLASMIC BETA-GLUCOSIDASE-RELATED"/>
    <property type="match status" value="1"/>
</dbReference>
<sequence>MAHAHVQAYNNKATDNEEKPKLLVILKMEFKVGAHKTNLHTLLIRVVHFHENKKGTLGQLQRHVNTYPRIGHKKVQGIRAGGHAKYTLGGHAKDHVLVKNIGAATALEARATGIPYVFAPCIAVCRDPRWGRCYESYSEDHKIVQAMTEIIPGLQGDIPYNSRKGVPFLAGLSELTEVVSNFDCDLSMLLLSAKDEAKFNRTFLLNDRSVCYFLSLQHILILPSQLPHCLIVFSQVNNIQQDRGFYTASNGYLVTEVIQFTRKFGQWQENGEIEGPAEDESYDYVEAVKLTGDPDVLAGQASYSPH</sequence>
<evidence type="ECO:0000256" key="3">
    <source>
        <dbReference type="ARBA" id="ARBA00012744"/>
    </source>
</evidence>
<dbReference type="InterPro" id="IPR036962">
    <property type="entry name" value="Glyco_hydro_3_N_sf"/>
</dbReference>
<accession>A0AAD8JDK5</accession>
<dbReference type="InterPro" id="IPR051915">
    <property type="entry name" value="Cellulose_Degrad_GH3"/>
</dbReference>
<keyword evidence="9" id="KW-1185">Reference proteome</keyword>
<keyword evidence="6" id="KW-0326">Glycosidase</keyword>
<evidence type="ECO:0000256" key="6">
    <source>
        <dbReference type="ARBA" id="ARBA00023295"/>
    </source>
</evidence>
<evidence type="ECO:0000256" key="5">
    <source>
        <dbReference type="ARBA" id="ARBA00022801"/>
    </source>
</evidence>
<name>A0AAD8JDK5_9APIA</name>
<comment type="caution">
    <text evidence="8">The sequence shown here is derived from an EMBL/GenBank/DDBJ whole genome shotgun (WGS) entry which is preliminary data.</text>
</comment>
<protein>
    <recommendedName>
        <fullName evidence="3">beta-glucosidase</fullName>
        <ecNumber evidence="3">3.2.1.21</ecNumber>
    </recommendedName>
</protein>
<keyword evidence="4" id="KW-0732">Signal</keyword>
<evidence type="ECO:0000256" key="1">
    <source>
        <dbReference type="ARBA" id="ARBA00000448"/>
    </source>
</evidence>
<dbReference type="Pfam" id="PF12014">
    <property type="entry name" value="Cyclin_D1_bind"/>
    <property type="match status" value="1"/>
</dbReference>
<reference evidence="8" key="2">
    <citation type="submission" date="2023-05" db="EMBL/GenBank/DDBJ databases">
        <authorList>
            <person name="Schelkunov M.I."/>
        </authorList>
    </citation>
    <scope>NUCLEOTIDE SEQUENCE</scope>
    <source>
        <strain evidence="8">Hsosn_3</strain>
        <tissue evidence="8">Leaf</tissue>
    </source>
</reference>
<organism evidence="8 9">
    <name type="scientific">Heracleum sosnowskyi</name>
    <dbReference type="NCBI Taxonomy" id="360622"/>
    <lineage>
        <taxon>Eukaryota</taxon>
        <taxon>Viridiplantae</taxon>
        <taxon>Streptophyta</taxon>
        <taxon>Embryophyta</taxon>
        <taxon>Tracheophyta</taxon>
        <taxon>Spermatophyta</taxon>
        <taxon>Magnoliopsida</taxon>
        <taxon>eudicotyledons</taxon>
        <taxon>Gunneridae</taxon>
        <taxon>Pentapetalae</taxon>
        <taxon>asterids</taxon>
        <taxon>campanulids</taxon>
        <taxon>Apiales</taxon>
        <taxon>Apiaceae</taxon>
        <taxon>Apioideae</taxon>
        <taxon>apioid superclade</taxon>
        <taxon>Tordylieae</taxon>
        <taxon>Tordyliinae</taxon>
        <taxon>Heracleum</taxon>
    </lineage>
</organism>
<evidence type="ECO:0000313" key="9">
    <source>
        <dbReference type="Proteomes" id="UP001237642"/>
    </source>
</evidence>
<evidence type="ECO:0000256" key="4">
    <source>
        <dbReference type="ARBA" id="ARBA00022729"/>
    </source>
</evidence>
<dbReference type="SUPFAM" id="SSF51445">
    <property type="entry name" value="(Trans)glycosidases"/>
    <property type="match status" value="1"/>
</dbReference>
<reference evidence="8" key="1">
    <citation type="submission" date="2023-02" db="EMBL/GenBank/DDBJ databases">
        <title>Genome of toxic invasive species Heracleum sosnowskyi carries increased number of genes despite the absence of recent whole-genome duplications.</title>
        <authorList>
            <person name="Schelkunov M."/>
            <person name="Shtratnikova V."/>
            <person name="Makarenko M."/>
            <person name="Klepikova A."/>
            <person name="Omelchenko D."/>
            <person name="Novikova G."/>
            <person name="Obukhova E."/>
            <person name="Bogdanov V."/>
            <person name="Penin A."/>
            <person name="Logacheva M."/>
        </authorList>
    </citation>
    <scope>NUCLEOTIDE SEQUENCE</scope>
    <source>
        <strain evidence="8">Hsosn_3</strain>
        <tissue evidence="8">Leaf</tissue>
    </source>
</reference>
<evidence type="ECO:0000256" key="2">
    <source>
        <dbReference type="ARBA" id="ARBA00005336"/>
    </source>
</evidence>
<dbReference type="PANTHER" id="PTHR30620:SF16">
    <property type="entry name" value="LYSOSOMAL BETA GLUCOSIDASE"/>
    <property type="match status" value="1"/>
</dbReference>
<keyword evidence="5" id="KW-0378">Hydrolase</keyword>
<comment type="catalytic activity">
    <reaction evidence="1">
        <text>Hydrolysis of terminal, non-reducing beta-D-glucosyl residues with release of beta-D-glucose.</text>
        <dbReference type="EC" id="3.2.1.21"/>
    </reaction>
</comment>
<proteinExistence type="inferred from homology"/>
<evidence type="ECO:0000313" key="8">
    <source>
        <dbReference type="EMBL" id="KAK1401843.1"/>
    </source>
</evidence>
<dbReference type="Gene3D" id="3.20.20.300">
    <property type="entry name" value="Glycoside hydrolase, family 3, N-terminal domain"/>
    <property type="match status" value="1"/>
</dbReference>
<comment type="similarity">
    <text evidence="2">Belongs to the glycosyl hydrolase 3 family.</text>
</comment>
<dbReference type="GO" id="GO:0009251">
    <property type="term" value="P:glucan catabolic process"/>
    <property type="evidence" value="ECO:0007669"/>
    <property type="project" value="TreeGrafter"/>
</dbReference>
<dbReference type="InterPro" id="IPR017853">
    <property type="entry name" value="GH"/>
</dbReference>